<geneLocation type="plasmid" evidence="2">
    <name>pedy32-46i</name>
</geneLocation>
<evidence type="ECO:0000313" key="1">
    <source>
        <dbReference type="EMBL" id="AXV09910.1"/>
    </source>
</evidence>
<dbReference type="OrthoDB" id="3688489at2"/>
<keyword evidence="2" id="KW-1185">Reference proteome</keyword>
<organism evidence="1 2">
    <name type="scientific">Euzebya pacifica</name>
    <dbReference type="NCBI Taxonomy" id="1608957"/>
    <lineage>
        <taxon>Bacteria</taxon>
        <taxon>Bacillati</taxon>
        <taxon>Actinomycetota</taxon>
        <taxon>Nitriliruptoria</taxon>
        <taxon>Euzebyales</taxon>
    </lineage>
</organism>
<evidence type="ECO:0000313" key="2">
    <source>
        <dbReference type="Proteomes" id="UP000264006"/>
    </source>
</evidence>
<reference evidence="1 2" key="1">
    <citation type="submission" date="2018-09" db="EMBL/GenBank/DDBJ databases">
        <title>Complete genome sequence of Euzebya sp. DY32-46 isolated from seawater of Pacific Ocean.</title>
        <authorList>
            <person name="Xu L."/>
            <person name="Wu Y.-H."/>
            <person name="Xu X.-W."/>
        </authorList>
    </citation>
    <scope>NUCLEOTIDE SEQUENCE [LARGE SCALE GENOMIC DNA]</scope>
    <source>
        <strain evidence="1 2">DY32-46</strain>
        <plasmid evidence="2">pedy32-46i</plasmid>
    </source>
</reference>
<dbReference type="KEGG" id="euz:DVS28_b0140"/>
<dbReference type="Proteomes" id="UP000264006">
    <property type="component" value="Plasmid pEDY32-46I"/>
</dbReference>
<keyword evidence="1" id="KW-0614">Plasmid</keyword>
<protein>
    <submittedName>
        <fullName evidence="1">Uncharacterized protein</fullName>
    </submittedName>
</protein>
<accession>A0A346Y613</accession>
<proteinExistence type="predicted"/>
<gene>
    <name evidence="1" type="ORF">DVS28_b0140</name>
</gene>
<sequence length="327" mass="35102">MATKWGNHGFSVDDVAVWAATGATPFQAAEYRAAGFGPEETAAWMAVPDGLATFPPTGPMARRWMESPIYHDGITPADAHAWRGAGIESPDRAAEAFGWADRLGYADNADGDKWEPEDGPYPAEVQASVWARARFAPAEAQQWQQAGFTFDDGRGPSVARVWAGHIDDAEGAAAWRRVVGNNPGSAAALVRLGVTPDTYVTGDETFVSGPEAIGVFKARAFWRDIGVTDGREAQGWFAVGFDPWTAGEWKAADPTIDPATAASWKHHGFSPSVTAAWLAAFPFRCNPTQALRMSEAGWSPDTVKDELAGMPAEEAVRFADHAPVRAR</sequence>
<name>A0A346Y613_9ACTN</name>
<dbReference type="EMBL" id="CP031166">
    <property type="protein sequence ID" value="AXV09910.1"/>
    <property type="molecule type" value="Genomic_DNA"/>
</dbReference>
<dbReference type="RefSeq" id="WP_114594519.1">
    <property type="nucleotide sequence ID" value="NZ_CP031166.1"/>
</dbReference>
<dbReference type="AlphaFoldDB" id="A0A346Y613"/>